<feature type="domain" description="Nicotinate/nicotinamide phosphoribosyltransferase" evidence="9">
    <location>
        <begin position="177"/>
        <end position="401"/>
    </location>
</feature>
<evidence type="ECO:0000259" key="9">
    <source>
        <dbReference type="Pfam" id="PF04095"/>
    </source>
</evidence>
<dbReference type="SUPFAM" id="SSF51690">
    <property type="entry name" value="Nicotinate/Quinolinate PRTase C-terminal domain-like"/>
    <property type="match status" value="1"/>
</dbReference>
<organism evidence="11 12">
    <name type="scientific">Hermanssonia centrifuga</name>
    <dbReference type="NCBI Taxonomy" id="98765"/>
    <lineage>
        <taxon>Eukaryota</taxon>
        <taxon>Fungi</taxon>
        <taxon>Dikarya</taxon>
        <taxon>Basidiomycota</taxon>
        <taxon>Agaricomycotina</taxon>
        <taxon>Agaricomycetes</taxon>
        <taxon>Polyporales</taxon>
        <taxon>Meruliaceae</taxon>
        <taxon>Hermanssonia</taxon>
    </lineage>
</organism>
<dbReference type="InterPro" id="IPR006406">
    <property type="entry name" value="Nic_PRibTrfase"/>
</dbReference>
<dbReference type="AlphaFoldDB" id="A0A4S4KF85"/>
<dbReference type="PANTHER" id="PTHR11098">
    <property type="entry name" value="NICOTINATE PHOSPHORIBOSYLTRANSFERASE"/>
    <property type="match status" value="1"/>
</dbReference>
<dbReference type="UniPathway" id="UPA00253">
    <property type="reaction ID" value="UER00457"/>
</dbReference>
<keyword evidence="12" id="KW-1185">Reference proteome</keyword>
<comment type="caution">
    <text evidence="11">The sequence shown here is derived from an EMBL/GenBank/DDBJ whole genome shotgun (WGS) entry which is preliminary data.</text>
</comment>
<dbReference type="PANTHER" id="PTHR11098:SF1">
    <property type="entry name" value="NICOTINATE PHOSPHORIBOSYLTRANSFERASE"/>
    <property type="match status" value="1"/>
</dbReference>
<dbReference type="InterPro" id="IPR007229">
    <property type="entry name" value="Nic_PRibTrfase-Fam"/>
</dbReference>
<name>A0A4S4KF85_9APHY</name>
<dbReference type="GO" id="GO:0034355">
    <property type="term" value="P:NAD+ biosynthetic process via the salvage pathway"/>
    <property type="evidence" value="ECO:0007669"/>
    <property type="project" value="TreeGrafter"/>
</dbReference>
<evidence type="ECO:0000256" key="8">
    <source>
        <dbReference type="RuleBase" id="RU003838"/>
    </source>
</evidence>
<evidence type="ECO:0000256" key="1">
    <source>
        <dbReference type="ARBA" id="ARBA00004952"/>
    </source>
</evidence>
<evidence type="ECO:0000256" key="6">
    <source>
        <dbReference type="ARBA" id="ARBA00022642"/>
    </source>
</evidence>
<dbReference type="InterPro" id="IPR040727">
    <property type="entry name" value="NAPRTase_N"/>
</dbReference>
<dbReference type="InterPro" id="IPR036068">
    <property type="entry name" value="Nicotinate_pribotase-like_C"/>
</dbReference>
<accession>A0A4S4KF85</accession>
<keyword evidence="6 8" id="KW-0662">Pyridine nucleotide biosynthesis</keyword>
<reference evidence="11 12" key="1">
    <citation type="submission" date="2019-02" db="EMBL/GenBank/DDBJ databases">
        <title>Genome sequencing of the rare red list fungi Phlebia centrifuga.</title>
        <authorList>
            <person name="Buettner E."/>
            <person name="Kellner H."/>
        </authorList>
    </citation>
    <scope>NUCLEOTIDE SEQUENCE [LARGE SCALE GENOMIC DNA]</scope>
    <source>
        <strain evidence="11 12">DSM 108282</strain>
    </source>
</reference>
<evidence type="ECO:0000256" key="4">
    <source>
        <dbReference type="ARBA" id="ARBA00022553"/>
    </source>
</evidence>
<dbReference type="SUPFAM" id="SSF54675">
    <property type="entry name" value="Nicotinate/Quinolinate PRTase N-terminal domain-like"/>
    <property type="match status" value="1"/>
</dbReference>
<evidence type="ECO:0000313" key="11">
    <source>
        <dbReference type="EMBL" id="THG96137.1"/>
    </source>
</evidence>
<evidence type="ECO:0000256" key="2">
    <source>
        <dbReference type="ARBA" id="ARBA00010897"/>
    </source>
</evidence>
<comment type="catalytic activity">
    <reaction evidence="7 8">
        <text>5-phospho-alpha-D-ribose 1-diphosphate + nicotinate + ATP + H2O = nicotinate beta-D-ribonucleotide + ADP + phosphate + diphosphate</text>
        <dbReference type="Rhea" id="RHEA:36163"/>
        <dbReference type="ChEBI" id="CHEBI:15377"/>
        <dbReference type="ChEBI" id="CHEBI:30616"/>
        <dbReference type="ChEBI" id="CHEBI:32544"/>
        <dbReference type="ChEBI" id="CHEBI:33019"/>
        <dbReference type="ChEBI" id="CHEBI:43474"/>
        <dbReference type="ChEBI" id="CHEBI:57502"/>
        <dbReference type="ChEBI" id="CHEBI:58017"/>
        <dbReference type="ChEBI" id="CHEBI:456216"/>
        <dbReference type="EC" id="6.3.4.21"/>
    </reaction>
</comment>
<proteinExistence type="inferred from homology"/>
<keyword evidence="4" id="KW-0597">Phosphoprotein</keyword>
<dbReference type="GO" id="GO:0004516">
    <property type="term" value="F:nicotinate phosphoribosyltransferase activity"/>
    <property type="evidence" value="ECO:0007669"/>
    <property type="project" value="UniProtKB-UniRule"/>
</dbReference>
<dbReference type="InterPro" id="IPR041525">
    <property type="entry name" value="N/Namide_PRibTrfase"/>
</dbReference>
<evidence type="ECO:0000259" key="10">
    <source>
        <dbReference type="Pfam" id="PF17767"/>
    </source>
</evidence>
<dbReference type="EMBL" id="SGPJ01000258">
    <property type="protein sequence ID" value="THG96137.1"/>
    <property type="molecule type" value="Genomic_DNA"/>
</dbReference>
<comment type="function">
    <text evidence="8">Catalyzes the synthesis of beta-nicotinate D-ribonucleotide from nicotinate and 5-phospho-D-ribose 1-phosphate at the expense of ATP.</text>
</comment>
<comment type="pathway">
    <text evidence="1 8">Cofactor biosynthesis; NAD(+) biosynthesis; nicotinate D-ribonucleotide from nicotinate: step 1/1.</text>
</comment>
<dbReference type="EC" id="6.3.4.21" evidence="3 8"/>
<evidence type="ECO:0000256" key="5">
    <source>
        <dbReference type="ARBA" id="ARBA00022598"/>
    </source>
</evidence>
<comment type="PTM">
    <text evidence="8">Transiently phosphorylated on a His residue during the reaction cycle. Phosphorylation strongly increases the affinity for substrates and increases the rate of nicotinate D-ribonucleotide production. Dephosphorylation regenerates the low-affinity form of the enzyme, leading to product release.</text>
</comment>
<dbReference type="Pfam" id="PF17767">
    <property type="entry name" value="NAPRTase_N"/>
    <property type="match status" value="1"/>
</dbReference>
<dbReference type="Gene3D" id="3.20.140.10">
    <property type="entry name" value="nicotinate phosphoribosyltransferase"/>
    <property type="match status" value="1"/>
</dbReference>
<sequence length="531" mass="59913">MQQAVLRHFPEVQAVYRFKHRDEGVFFTRRCFNLFVESVKRASPKLPIYLPNDTRNSYAQLISYPDFHELTISLDERDWLAGACPFFSPEYLDYLSSYRFKPSQVKATFNAKPGDDNLGRIEIEARGPWVETILWEVPLMACLSEIYFTTVDTDWSYDGQVEQAYEKAKTFLGADCMFSEFGTRRRRSFHAQDLVVSTLVRASKELAEKGKFMGTSNVHLAWKHQVLPIGTIAHEWYMAIGALKGYEHVNGVALDIWENVYPNSLLLALTDTFSTEAFYKDFVSDKARAERWKGLRQDSGDPMIYAPRAKEIYESLGIDWREKTIIFSDSLNVEKVLKLRKQCEELGFKVTFGIGTSFTNDFHSTSSGGNQKSKALNMVIKLAEVDGKPCVKISDELTKTGLLSAVVTAFAVESYQWLQEDSADASAKLLSQVSQQLASFNFAEGFKNLTIQYPSANFSPDPNDVKINMLWILSLTFSLMSTFFAIAVQQWLRRIPLPEATDDHFSVAAAGSGGSRALPCWAAAITAIPKS</sequence>
<dbReference type="Pfam" id="PF04095">
    <property type="entry name" value="NAPRTase"/>
    <property type="match status" value="1"/>
</dbReference>
<dbReference type="GO" id="GO:0005829">
    <property type="term" value="C:cytosol"/>
    <property type="evidence" value="ECO:0007669"/>
    <property type="project" value="TreeGrafter"/>
</dbReference>
<evidence type="ECO:0000256" key="7">
    <source>
        <dbReference type="ARBA" id="ARBA00048668"/>
    </source>
</evidence>
<evidence type="ECO:0000256" key="3">
    <source>
        <dbReference type="ARBA" id="ARBA00013236"/>
    </source>
</evidence>
<evidence type="ECO:0000313" key="12">
    <source>
        <dbReference type="Proteomes" id="UP000309038"/>
    </source>
</evidence>
<comment type="similarity">
    <text evidence="2 8">Belongs to the NAPRTase family.</text>
</comment>
<keyword evidence="5 8" id="KW-0436">Ligase</keyword>
<dbReference type="Proteomes" id="UP000309038">
    <property type="component" value="Unassembled WGS sequence"/>
</dbReference>
<dbReference type="NCBIfam" id="TIGR01514">
    <property type="entry name" value="NAPRTase"/>
    <property type="match status" value="1"/>
</dbReference>
<feature type="domain" description="Nicotinate phosphoribosyltransferase N-terminal" evidence="10">
    <location>
        <begin position="67"/>
        <end position="144"/>
    </location>
</feature>
<gene>
    <name evidence="11" type="ORF">EW026_g5642</name>
</gene>
<protein>
    <recommendedName>
        <fullName evidence="3 8">Nicotinate phosphoribosyltransferase</fullName>
        <ecNumber evidence="3 8">6.3.4.21</ecNumber>
    </recommendedName>
</protein>